<evidence type="ECO:0000259" key="11">
    <source>
        <dbReference type="PROSITE" id="PS51820"/>
    </source>
</evidence>
<dbReference type="InterPro" id="IPR002772">
    <property type="entry name" value="Glyco_hydro_3_C"/>
</dbReference>
<comment type="caution">
    <text evidence="12">The sequence shown here is derived from an EMBL/GenBank/DDBJ whole genome shotgun (WGS) entry which is preliminary data.</text>
</comment>
<dbReference type="PROSITE" id="PS00775">
    <property type="entry name" value="GLYCOSYL_HYDROL_F3"/>
    <property type="match status" value="1"/>
</dbReference>
<dbReference type="InterPro" id="IPR001764">
    <property type="entry name" value="Glyco_hydro_3_N"/>
</dbReference>
<evidence type="ECO:0000256" key="1">
    <source>
        <dbReference type="ARBA" id="ARBA00000448"/>
    </source>
</evidence>
<dbReference type="PROSITE" id="PS51820">
    <property type="entry name" value="PA14"/>
    <property type="match status" value="1"/>
</dbReference>
<dbReference type="InterPro" id="IPR013783">
    <property type="entry name" value="Ig-like_fold"/>
</dbReference>
<keyword evidence="8 10" id="KW-0326">Glycosidase</keyword>
<dbReference type="InterPro" id="IPR037524">
    <property type="entry name" value="PA14/GLEYA"/>
</dbReference>
<organism evidence="12 13">
    <name type="scientific">Plectosphaerella cucumerina</name>
    <dbReference type="NCBI Taxonomy" id="40658"/>
    <lineage>
        <taxon>Eukaryota</taxon>
        <taxon>Fungi</taxon>
        <taxon>Dikarya</taxon>
        <taxon>Ascomycota</taxon>
        <taxon>Pezizomycotina</taxon>
        <taxon>Sordariomycetes</taxon>
        <taxon>Hypocreomycetidae</taxon>
        <taxon>Glomerellales</taxon>
        <taxon>Plectosphaerellaceae</taxon>
        <taxon>Plectosphaerella</taxon>
    </lineage>
</organism>
<keyword evidence="5 10" id="KW-0378">Hydrolase</keyword>
<comment type="similarity">
    <text evidence="3 10">Belongs to the glycosyl hydrolase 3 family.</text>
</comment>
<dbReference type="Gene3D" id="2.60.40.10">
    <property type="entry name" value="Immunoglobulins"/>
    <property type="match status" value="1"/>
</dbReference>
<evidence type="ECO:0000256" key="2">
    <source>
        <dbReference type="ARBA" id="ARBA00004987"/>
    </source>
</evidence>
<evidence type="ECO:0000256" key="5">
    <source>
        <dbReference type="ARBA" id="ARBA00022801"/>
    </source>
</evidence>
<dbReference type="SMART" id="SM00758">
    <property type="entry name" value="PA14"/>
    <property type="match status" value="1"/>
</dbReference>
<evidence type="ECO:0000313" key="12">
    <source>
        <dbReference type="EMBL" id="KAH7349495.1"/>
    </source>
</evidence>
<dbReference type="InterPro" id="IPR036962">
    <property type="entry name" value="Glyco_hydro_3_N_sf"/>
</dbReference>
<gene>
    <name evidence="12" type="ORF">B0T11DRAFT_301725</name>
</gene>
<dbReference type="Gene3D" id="3.40.50.1700">
    <property type="entry name" value="Glycoside hydrolase family 3 C-terminal domain"/>
    <property type="match status" value="1"/>
</dbReference>
<dbReference type="SMART" id="SM01217">
    <property type="entry name" value="Fn3_like"/>
    <property type="match status" value="1"/>
</dbReference>
<dbReference type="SUPFAM" id="SSF52279">
    <property type="entry name" value="Beta-D-glucan exohydrolase, C-terminal domain"/>
    <property type="match status" value="1"/>
</dbReference>
<evidence type="ECO:0000256" key="8">
    <source>
        <dbReference type="ARBA" id="ARBA00023295"/>
    </source>
</evidence>
<reference evidence="12" key="1">
    <citation type="journal article" date="2021" name="Nat. Commun.">
        <title>Genetic determinants of endophytism in the Arabidopsis root mycobiome.</title>
        <authorList>
            <person name="Mesny F."/>
            <person name="Miyauchi S."/>
            <person name="Thiergart T."/>
            <person name="Pickel B."/>
            <person name="Atanasova L."/>
            <person name="Karlsson M."/>
            <person name="Huettel B."/>
            <person name="Barry K.W."/>
            <person name="Haridas S."/>
            <person name="Chen C."/>
            <person name="Bauer D."/>
            <person name="Andreopoulos W."/>
            <person name="Pangilinan J."/>
            <person name="LaButti K."/>
            <person name="Riley R."/>
            <person name="Lipzen A."/>
            <person name="Clum A."/>
            <person name="Drula E."/>
            <person name="Henrissat B."/>
            <person name="Kohler A."/>
            <person name="Grigoriev I.V."/>
            <person name="Martin F.M."/>
            <person name="Hacquard S."/>
        </authorList>
    </citation>
    <scope>NUCLEOTIDE SEQUENCE</scope>
    <source>
        <strain evidence="12">MPI-CAGE-AT-0016</strain>
    </source>
</reference>
<evidence type="ECO:0000256" key="4">
    <source>
        <dbReference type="ARBA" id="ARBA00012744"/>
    </source>
</evidence>
<dbReference type="EMBL" id="JAGPXD010000006">
    <property type="protein sequence ID" value="KAH7349495.1"/>
    <property type="molecule type" value="Genomic_DNA"/>
</dbReference>
<accession>A0A8K0T374</accession>
<dbReference type="Pfam" id="PF01915">
    <property type="entry name" value="Glyco_hydro_3_C"/>
    <property type="match status" value="1"/>
</dbReference>
<dbReference type="InterPro" id="IPR019800">
    <property type="entry name" value="Glyco_hydro_3_AS"/>
</dbReference>
<evidence type="ECO:0000256" key="3">
    <source>
        <dbReference type="ARBA" id="ARBA00005336"/>
    </source>
</evidence>
<dbReference type="Gene3D" id="2.60.120.260">
    <property type="entry name" value="Galactose-binding domain-like"/>
    <property type="match status" value="1"/>
</dbReference>
<evidence type="ECO:0000256" key="6">
    <source>
        <dbReference type="ARBA" id="ARBA00023180"/>
    </source>
</evidence>
<comment type="catalytic activity">
    <reaction evidence="1 10">
        <text>Hydrolysis of terminal, non-reducing beta-D-glucosyl residues with release of beta-D-glucose.</text>
        <dbReference type="EC" id="3.2.1.21"/>
    </reaction>
</comment>
<proteinExistence type="inferred from homology"/>
<keyword evidence="9 10" id="KW-0624">Polysaccharide degradation</keyword>
<sequence length="838" mass="90472">MGRQFDPEAIISSLTLAEKVKLLAGAAIFETAAIPEKGVPSIKFTDGPNGTRGHAVNGNSSAACFPAACSIAATFDPEIARRVGHALGEEALAKGASCILAPTVCIHRHPLGGRNFESYSEDPYLSGKLAAQMIRGVQGHGVATTIKHFVANEQETARFTVNETISERALREIYLRPFEIAIKESNPWAVMTAYNHINGVHCDANKWLLQDVLRDQWGWNGLVLSDWGGTNTVAESIQAGLDLEMPGPPRVRKLEKVSAAIDNGHLTIQDLNNRVRVLLNFLHQLNAFNKTPEPAPCSPDRPEHRALIRKAGAHGIVLLKNDGDLLPITRAKVAGKTIAMIGLAKDCLAHGGGSAAVNAHYKITPWQGLETAFGQEVKLLYAKGTPRERLLTPLTAEGGSGTVKALDGQPGFSRILYNKEGTSVVSTLHGYSSSSYSPLGTQESLWKPMEIIGDFTPMETGDHYLAFSGVGPTQLYIDDKLVSEQRGNCSDPMGAFFGAAEEDEFQLSFTADKTYRIKLRSSPPVNVGLEILEGRTGVRMGFSLQSEHDADLIGEAAEVAAQADIAIVFTGHDPQWETEGLDQSGFHLPRNGSQDAMVQAVAAANKNTIVVNSTGVAVAMPWLSQVPAVLQAWFPGQEAGNAIADVLTGAVTPEGRLPVSFPKRLEDSPAYGNFPGTMIDGRLEVEYAEGIFVGYRHYDRVDPDKVNFAFGHGLSYTTFSYGEMKVEVTGEDSYLVSLDVTNTGNVAGAAVVQVYVGKGEAAKRDDPKKVLAGFQKVRLRSGARKTAQISICCRDFAYFNETSHRWEVEGVYGFMLGESAANILQTIPVEVHARSWDP</sequence>
<dbReference type="AlphaFoldDB" id="A0A8K0T374"/>
<dbReference type="UniPathway" id="UPA00696"/>
<dbReference type="InterPro" id="IPR011658">
    <property type="entry name" value="PA14_dom"/>
</dbReference>
<protein>
    <recommendedName>
        <fullName evidence="4 10">beta-glucosidase</fullName>
        <ecNumber evidence="4 10">3.2.1.21</ecNumber>
    </recommendedName>
</protein>
<dbReference type="OrthoDB" id="47059at2759"/>
<dbReference type="InterPro" id="IPR036881">
    <property type="entry name" value="Glyco_hydro_3_C_sf"/>
</dbReference>
<dbReference type="PANTHER" id="PTHR42715">
    <property type="entry name" value="BETA-GLUCOSIDASE"/>
    <property type="match status" value="1"/>
</dbReference>
<comment type="pathway">
    <text evidence="2 10">Glycan metabolism; cellulose degradation.</text>
</comment>
<dbReference type="Gene3D" id="3.20.20.300">
    <property type="entry name" value="Glycoside hydrolase, family 3, N-terminal domain"/>
    <property type="match status" value="1"/>
</dbReference>
<dbReference type="SUPFAM" id="SSF51445">
    <property type="entry name" value="(Trans)glycosidases"/>
    <property type="match status" value="1"/>
</dbReference>
<evidence type="ECO:0000313" key="13">
    <source>
        <dbReference type="Proteomes" id="UP000813385"/>
    </source>
</evidence>
<dbReference type="Proteomes" id="UP000813385">
    <property type="component" value="Unassembled WGS sequence"/>
</dbReference>
<keyword evidence="13" id="KW-1185">Reference proteome</keyword>
<evidence type="ECO:0000256" key="9">
    <source>
        <dbReference type="ARBA" id="ARBA00023326"/>
    </source>
</evidence>
<dbReference type="InterPro" id="IPR050288">
    <property type="entry name" value="Cellulose_deg_GH3"/>
</dbReference>
<name>A0A8K0T374_9PEZI</name>
<dbReference type="PANTHER" id="PTHR42715:SF3">
    <property type="entry name" value="BETA-GLUCOSIDASE B-RELATED"/>
    <property type="match status" value="1"/>
</dbReference>
<dbReference type="Pfam" id="PF00933">
    <property type="entry name" value="Glyco_hydro_3"/>
    <property type="match status" value="1"/>
</dbReference>
<dbReference type="InterPro" id="IPR017853">
    <property type="entry name" value="GH"/>
</dbReference>
<dbReference type="PRINTS" id="PR00133">
    <property type="entry name" value="GLHYDRLASE3"/>
</dbReference>
<evidence type="ECO:0000256" key="7">
    <source>
        <dbReference type="ARBA" id="ARBA00023277"/>
    </source>
</evidence>
<keyword evidence="7 10" id="KW-0119">Carbohydrate metabolism</keyword>
<dbReference type="EC" id="3.2.1.21" evidence="4 10"/>
<keyword evidence="6" id="KW-0325">Glycoprotein</keyword>
<feature type="domain" description="PA14" evidence="11">
    <location>
        <begin position="407"/>
        <end position="557"/>
    </location>
</feature>
<dbReference type="Pfam" id="PF14310">
    <property type="entry name" value="Fn3-like"/>
    <property type="match status" value="1"/>
</dbReference>
<dbReference type="GO" id="GO:0030245">
    <property type="term" value="P:cellulose catabolic process"/>
    <property type="evidence" value="ECO:0007669"/>
    <property type="project" value="UniProtKB-UniPathway"/>
</dbReference>
<dbReference type="InterPro" id="IPR026891">
    <property type="entry name" value="Fn3-like"/>
</dbReference>
<evidence type="ECO:0000256" key="10">
    <source>
        <dbReference type="RuleBase" id="RU361161"/>
    </source>
</evidence>
<dbReference type="GO" id="GO:0008422">
    <property type="term" value="F:beta-glucosidase activity"/>
    <property type="evidence" value="ECO:0007669"/>
    <property type="project" value="UniProtKB-EC"/>
</dbReference>